<organism evidence="2 3">
    <name type="scientific">Planobispora takensis</name>
    <dbReference type="NCBI Taxonomy" id="1367882"/>
    <lineage>
        <taxon>Bacteria</taxon>
        <taxon>Bacillati</taxon>
        <taxon>Actinomycetota</taxon>
        <taxon>Actinomycetes</taxon>
        <taxon>Streptosporangiales</taxon>
        <taxon>Streptosporangiaceae</taxon>
        <taxon>Planobispora</taxon>
    </lineage>
</organism>
<dbReference type="AlphaFoldDB" id="A0A8J3WSW2"/>
<name>A0A8J3WSW2_9ACTN</name>
<dbReference type="Proteomes" id="UP000634476">
    <property type="component" value="Unassembled WGS sequence"/>
</dbReference>
<dbReference type="Pfam" id="PF13274">
    <property type="entry name" value="SocA_Panacea"/>
    <property type="match status" value="1"/>
</dbReference>
<sequence>MAHVQDVAAYILGRVGPMTAMKLQKLCYYAYGYHLAWEGRQLFPERFEAWANGPVVPALYARHRGRFQLGKGDIVGNPQALDPGERESVDLVLEGLGGHTAHTLSQMTHRERPWTAARERAGVGPLDRTNEQLDDNEIAEFFEALLAADGEEG</sequence>
<protein>
    <recommendedName>
        <fullName evidence="1">Antitoxin SocA-like Panacea domain-containing protein</fullName>
    </recommendedName>
</protein>
<dbReference type="RefSeq" id="WP_203875207.1">
    <property type="nucleotide sequence ID" value="NZ_BOOK01000018.1"/>
</dbReference>
<dbReference type="EMBL" id="BOOK01000018">
    <property type="protein sequence ID" value="GII00806.1"/>
    <property type="molecule type" value="Genomic_DNA"/>
</dbReference>
<dbReference type="InterPro" id="IPR025272">
    <property type="entry name" value="SocA_Panacea"/>
</dbReference>
<comment type="caution">
    <text evidence="2">The sequence shown here is derived from an EMBL/GenBank/DDBJ whole genome shotgun (WGS) entry which is preliminary data.</text>
</comment>
<evidence type="ECO:0000259" key="1">
    <source>
        <dbReference type="Pfam" id="PF13274"/>
    </source>
</evidence>
<proteinExistence type="predicted"/>
<evidence type="ECO:0000313" key="3">
    <source>
        <dbReference type="Proteomes" id="UP000634476"/>
    </source>
</evidence>
<accession>A0A8J3WSW2</accession>
<gene>
    <name evidence="2" type="ORF">Pta02_28140</name>
</gene>
<evidence type="ECO:0000313" key="2">
    <source>
        <dbReference type="EMBL" id="GII00806.1"/>
    </source>
</evidence>
<feature type="domain" description="Antitoxin SocA-like Panacea" evidence="1">
    <location>
        <begin position="23"/>
        <end position="114"/>
    </location>
</feature>
<reference evidence="2" key="1">
    <citation type="submission" date="2021-01" db="EMBL/GenBank/DDBJ databases">
        <title>Whole genome shotgun sequence of Planobispora takensis NBRC 109077.</title>
        <authorList>
            <person name="Komaki H."/>
            <person name="Tamura T."/>
        </authorList>
    </citation>
    <scope>NUCLEOTIDE SEQUENCE</scope>
    <source>
        <strain evidence="2">NBRC 109077</strain>
    </source>
</reference>
<keyword evidence="3" id="KW-1185">Reference proteome</keyword>